<evidence type="ECO:0000313" key="7">
    <source>
        <dbReference type="Proteomes" id="UP001164286"/>
    </source>
</evidence>
<evidence type="ECO:0000256" key="5">
    <source>
        <dbReference type="SAM" id="MobiDB-lite"/>
    </source>
</evidence>
<dbReference type="Proteomes" id="UP001164286">
    <property type="component" value="Unassembled WGS sequence"/>
</dbReference>
<dbReference type="InterPro" id="IPR004861">
    <property type="entry name" value="Siw14-like"/>
</dbReference>
<feature type="compositionally biased region" description="Polar residues" evidence="5">
    <location>
        <begin position="213"/>
        <end position="223"/>
    </location>
</feature>
<feature type="compositionally biased region" description="Basic and acidic residues" evidence="5">
    <location>
        <begin position="314"/>
        <end position="329"/>
    </location>
</feature>
<dbReference type="GeneID" id="77730177"/>
<dbReference type="RefSeq" id="XP_052949593.1">
    <property type="nucleotide sequence ID" value="XM_053090972.1"/>
</dbReference>
<evidence type="ECO:0000313" key="6">
    <source>
        <dbReference type="EMBL" id="KAI9639816.1"/>
    </source>
</evidence>
<keyword evidence="7" id="KW-1185">Reference proteome</keyword>
<dbReference type="InterPro" id="IPR029021">
    <property type="entry name" value="Prot-tyrosine_phosphatase-like"/>
</dbReference>
<gene>
    <name evidence="6" type="ORF">MKK02DRAFT_40143</name>
</gene>
<keyword evidence="3" id="KW-0904">Protein phosphatase</keyword>
<dbReference type="Pfam" id="PF03162">
    <property type="entry name" value="Y_phosphatase2"/>
    <property type="match status" value="1"/>
</dbReference>
<feature type="compositionally biased region" description="Pro residues" evidence="5">
    <location>
        <begin position="278"/>
        <end position="291"/>
    </location>
</feature>
<feature type="compositionally biased region" description="Basic and acidic residues" evidence="5">
    <location>
        <begin position="224"/>
        <end position="250"/>
    </location>
</feature>
<dbReference type="EMBL" id="JAKWFO010000001">
    <property type="protein sequence ID" value="KAI9639816.1"/>
    <property type="molecule type" value="Genomic_DNA"/>
</dbReference>
<reference evidence="6" key="1">
    <citation type="journal article" date="2022" name="G3 (Bethesda)">
        <title>High quality genome of the basidiomycete yeast Dioszegia hungarica PDD-24b-2 isolated from cloud water.</title>
        <authorList>
            <person name="Jarrige D."/>
            <person name="Haridas S."/>
            <person name="Bleykasten-Grosshans C."/>
            <person name="Joly M."/>
            <person name="Nadalig T."/>
            <person name="Sancelme M."/>
            <person name="Vuilleumier S."/>
            <person name="Grigoriev I.V."/>
            <person name="Amato P."/>
            <person name="Bringel F."/>
        </authorList>
    </citation>
    <scope>NUCLEOTIDE SEQUENCE</scope>
    <source>
        <strain evidence="6">PDD-24b-2</strain>
    </source>
</reference>
<keyword evidence="2" id="KW-0378">Hydrolase</keyword>
<dbReference type="GO" id="GO:0004725">
    <property type="term" value="F:protein tyrosine phosphatase activity"/>
    <property type="evidence" value="ECO:0007669"/>
    <property type="project" value="UniProtKB-EC"/>
</dbReference>
<comment type="caution">
    <text evidence="6">The sequence shown here is derived from an EMBL/GenBank/DDBJ whole genome shotgun (WGS) entry which is preliminary data.</text>
</comment>
<protein>
    <recommendedName>
        <fullName evidence="4">Putative tyrosine-protein phosphatase OCA1</fullName>
        <ecNumber evidence="1">3.1.3.48</ecNumber>
    </recommendedName>
</protein>
<dbReference type="EC" id="3.1.3.48" evidence="1"/>
<feature type="compositionally biased region" description="Low complexity" evidence="5">
    <location>
        <begin position="200"/>
        <end position="211"/>
    </location>
</feature>
<proteinExistence type="predicted"/>
<dbReference type="PANTHER" id="PTHR31126:SF8">
    <property type="entry name" value="TYROSINE-PROTEIN PHOSPHATASE OCA1-RELATED"/>
    <property type="match status" value="1"/>
</dbReference>
<dbReference type="SUPFAM" id="SSF52799">
    <property type="entry name" value="(Phosphotyrosine protein) phosphatases II"/>
    <property type="match status" value="1"/>
</dbReference>
<dbReference type="PANTHER" id="PTHR31126">
    <property type="entry name" value="TYROSINE-PROTEIN PHOSPHATASE"/>
    <property type="match status" value="1"/>
</dbReference>
<dbReference type="AlphaFoldDB" id="A0AA38HGR3"/>
<sequence>MPILTPPYHFSIVACPPIAQDGEQRAEILYRGAVPAVRNFPFLKRLHLRTIVYLHKKPLGESEPLARWARKHEVEVICVKAEKMGEESLGMGRTQVGEVLRTMLDPSSYPLYIADKDGISHTTLLVSCLRKLQGWTPESILDEIARFEPDHEDLPLVPFITSYLATGPSTDSLVLPSPPLPSWLWPTIASSTTSTDKNGSTTAPSSASASPGMTLSRSNTSLNKEAREREPSAPRERDKEKEKERDRERTLSAPAVGSLPFPHPLSSRKHPTMKLTFPPLPSTNMGPPPVPDSASGKTGTTPTNPSFGLSRVNSRRDTRSGTVGTREDEQSMMAAATSILSATLVTLGIGVEEKRTGEEGGGAGASGSALTVRDGTKREGLSAAGEPANASRAVSAGKPPGLVSRTVSWEKSGVSAGILERDVQDVGGRSMPSKASTGGSSSDASEAAREVEGGQLVALGEMQDAAGGGAQSGSSPESSAEDSETETEQEEEEDEEDDEDEDEDEDDDDDGEMSLQPTSLHISALDLAGYG</sequence>
<feature type="region of interest" description="Disordered" evidence="5">
    <location>
        <begin position="353"/>
        <end position="531"/>
    </location>
</feature>
<evidence type="ECO:0000256" key="1">
    <source>
        <dbReference type="ARBA" id="ARBA00013064"/>
    </source>
</evidence>
<feature type="compositionally biased region" description="Acidic residues" evidence="5">
    <location>
        <begin position="479"/>
        <end position="512"/>
    </location>
</feature>
<organism evidence="6 7">
    <name type="scientific">Dioszegia hungarica</name>
    <dbReference type="NCBI Taxonomy" id="4972"/>
    <lineage>
        <taxon>Eukaryota</taxon>
        <taxon>Fungi</taxon>
        <taxon>Dikarya</taxon>
        <taxon>Basidiomycota</taxon>
        <taxon>Agaricomycotina</taxon>
        <taxon>Tremellomycetes</taxon>
        <taxon>Tremellales</taxon>
        <taxon>Bulleribasidiaceae</taxon>
        <taxon>Dioszegia</taxon>
    </lineage>
</organism>
<evidence type="ECO:0000256" key="3">
    <source>
        <dbReference type="ARBA" id="ARBA00022912"/>
    </source>
</evidence>
<evidence type="ECO:0000256" key="2">
    <source>
        <dbReference type="ARBA" id="ARBA00022801"/>
    </source>
</evidence>
<feature type="compositionally biased region" description="Polar residues" evidence="5">
    <location>
        <begin position="295"/>
        <end position="307"/>
    </location>
</feature>
<accession>A0AA38HGR3</accession>
<feature type="compositionally biased region" description="Polar residues" evidence="5">
    <location>
        <begin position="433"/>
        <end position="444"/>
    </location>
</feature>
<name>A0AA38HGR3_9TREE</name>
<dbReference type="Gene3D" id="3.90.190.10">
    <property type="entry name" value="Protein tyrosine phosphatase superfamily"/>
    <property type="match status" value="1"/>
</dbReference>
<evidence type="ECO:0000256" key="4">
    <source>
        <dbReference type="ARBA" id="ARBA00039934"/>
    </source>
</evidence>
<feature type="region of interest" description="Disordered" evidence="5">
    <location>
        <begin position="191"/>
        <end position="332"/>
    </location>
</feature>